<sequence length="157" mass="17735">MNLDNTPCTRPPEDWGLDPIFWVSAKLFIGDLLLAIPSDLTSVYFIGNQHIVRSVEIVGIVVSVNTRSLKLTVYHIDDGTGIILCAEFTTPEEQSDPETRYSHPLGDTVVVEGRLSDFRDERQVVIRSIKSIDPNQETLGWLERLALRDYLASPFNY</sequence>
<evidence type="ECO:0000313" key="1">
    <source>
        <dbReference type="EMBL" id="KAJ2810567.1"/>
    </source>
</evidence>
<evidence type="ECO:0000313" key="2">
    <source>
        <dbReference type="Proteomes" id="UP001140096"/>
    </source>
</evidence>
<reference evidence="1" key="1">
    <citation type="submission" date="2022-07" db="EMBL/GenBank/DDBJ databases">
        <title>Phylogenomic reconstructions and comparative analyses of Kickxellomycotina fungi.</title>
        <authorList>
            <person name="Reynolds N.K."/>
            <person name="Stajich J.E."/>
            <person name="Barry K."/>
            <person name="Grigoriev I.V."/>
            <person name="Crous P."/>
            <person name="Smith M.E."/>
        </authorList>
    </citation>
    <scope>NUCLEOTIDE SEQUENCE</scope>
    <source>
        <strain evidence="1">CBS 102833</strain>
    </source>
</reference>
<dbReference type="EMBL" id="JANBUP010000676">
    <property type="protein sequence ID" value="KAJ2810567.1"/>
    <property type="molecule type" value="Genomic_DNA"/>
</dbReference>
<keyword evidence="2" id="KW-1185">Reference proteome</keyword>
<organism evidence="1 2">
    <name type="scientific">Coemansia furcata</name>
    <dbReference type="NCBI Taxonomy" id="417177"/>
    <lineage>
        <taxon>Eukaryota</taxon>
        <taxon>Fungi</taxon>
        <taxon>Fungi incertae sedis</taxon>
        <taxon>Zoopagomycota</taxon>
        <taxon>Kickxellomycotina</taxon>
        <taxon>Kickxellomycetes</taxon>
        <taxon>Kickxellales</taxon>
        <taxon>Kickxellaceae</taxon>
        <taxon>Coemansia</taxon>
    </lineage>
</organism>
<gene>
    <name evidence="1" type="ORF">H4S07_002597</name>
</gene>
<dbReference type="Proteomes" id="UP001140096">
    <property type="component" value="Unassembled WGS sequence"/>
</dbReference>
<comment type="caution">
    <text evidence="1">The sequence shown here is derived from an EMBL/GenBank/DDBJ whole genome shotgun (WGS) entry which is preliminary data.</text>
</comment>
<accession>A0ACC1LL56</accession>
<proteinExistence type="predicted"/>
<protein>
    <submittedName>
        <fullName evidence="1">Uncharacterized protein</fullName>
    </submittedName>
</protein>
<name>A0ACC1LL56_9FUNG</name>